<evidence type="ECO:0000313" key="8">
    <source>
        <dbReference type="EMBL" id="VDG76117.1"/>
    </source>
</evidence>
<sequence length="64" mass="6555">MLLVIADPFSLQLMSGSTEKEPTPEQAKVNVALVPLGVPLMAGPGAVVAIMNAVEDTRHSAIGA</sequence>
<dbReference type="AlphaFoldDB" id="A0A7Z8Y8W0"/>
<comment type="caution">
    <text evidence="8">The sequence shown here is derived from an EMBL/GenBank/DDBJ whole genome shotgun (WGS) entry which is preliminary data.</text>
</comment>
<keyword evidence="5" id="KW-1133">Transmembrane helix</keyword>
<organism evidence="8 9">
    <name type="scientific">Actinobaculum suis</name>
    <dbReference type="NCBI Taxonomy" id="1657"/>
    <lineage>
        <taxon>Bacteria</taxon>
        <taxon>Bacillati</taxon>
        <taxon>Actinomycetota</taxon>
        <taxon>Actinomycetes</taxon>
        <taxon>Actinomycetales</taxon>
        <taxon>Actinomycetaceae</taxon>
        <taxon>Actinobaculum</taxon>
    </lineage>
</organism>
<comment type="similarity">
    <text evidence="2 7">Belongs to the UPF0056 (MarC) family.</text>
</comment>
<dbReference type="EMBL" id="UYIO01000001">
    <property type="protein sequence ID" value="VDG76117.1"/>
    <property type="molecule type" value="Genomic_DNA"/>
</dbReference>
<reference evidence="8 9" key="1">
    <citation type="submission" date="2018-11" db="EMBL/GenBank/DDBJ databases">
        <authorList>
            <consortium name="Pathogen Informatics"/>
        </authorList>
    </citation>
    <scope>NUCLEOTIDE SEQUENCE [LARGE SCALE GENOMIC DNA]</scope>
    <source>
        <strain evidence="8 9">NCTC10327</strain>
    </source>
</reference>
<proteinExistence type="inferred from homology"/>
<evidence type="ECO:0000256" key="3">
    <source>
        <dbReference type="ARBA" id="ARBA00022475"/>
    </source>
</evidence>
<evidence type="ECO:0000256" key="1">
    <source>
        <dbReference type="ARBA" id="ARBA00004651"/>
    </source>
</evidence>
<comment type="subcellular location">
    <subcellularLocation>
        <location evidence="1 7">Cell membrane</location>
        <topology evidence="1 7">Multi-pass membrane protein</topology>
    </subcellularLocation>
</comment>
<dbReference type="Proteomes" id="UP000269974">
    <property type="component" value="Unassembled WGS sequence"/>
</dbReference>
<evidence type="ECO:0000256" key="7">
    <source>
        <dbReference type="RuleBase" id="RU362048"/>
    </source>
</evidence>
<keyword evidence="6" id="KW-0472">Membrane</keyword>
<keyword evidence="3" id="KW-1003">Cell membrane</keyword>
<dbReference type="GO" id="GO:0005886">
    <property type="term" value="C:plasma membrane"/>
    <property type="evidence" value="ECO:0007669"/>
    <property type="project" value="UniProtKB-SubCell"/>
</dbReference>
<evidence type="ECO:0000256" key="2">
    <source>
        <dbReference type="ARBA" id="ARBA00009784"/>
    </source>
</evidence>
<name>A0A7Z8Y8W0_9ACTO</name>
<evidence type="ECO:0000313" key="9">
    <source>
        <dbReference type="Proteomes" id="UP000269974"/>
    </source>
</evidence>
<keyword evidence="4" id="KW-0812">Transmembrane</keyword>
<evidence type="ECO:0000256" key="6">
    <source>
        <dbReference type="ARBA" id="ARBA00023136"/>
    </source>
</evidence>
<accession>A0A7Z8Y8W0</accession>
<evidence type="ECO:0000256" key="4">
    <source>
        <dbReference type="ARBA" id="ARBA00022692"/>
    </source>
</evidence>
<dbReference type="InterPro" id="IPR002771">
    <property type="entry name" value="Multi_antbiot-R_MarC"/>
</dbReference>
<gene>
    <name evidence="8" type="ORF">NCTC10327_00787</name>
</gene>
<dbReference type="Pfam" id="PF01914">
    <property type="entry name" value="MarC"/>
    <property type="match status" value="1"/>
</dbReference>
<protein>
    <recommendedName>
        <fullName evidence="7">UPF0056 membrane protein</fullName>
    </recommendedName>
</protein>
<evidence type="ECO:0000256" key="5">
    <source>
        <dbReference type="ARBA" id="ARBA00022989"/>
    </source>
</evidence>